<evidence type="ECO:0000256" key="5">
    <source>
        <dbReference type="ARBA" id="ARBA00022827"/>
    </source>
</evidence>
<evidence type="ECO:0000256" key="6">
    <source>
        <dbReference type="ARBA" id="ARBA00023002"/>
    </source>
</evidence>
<organism evidence="11 12">
    <name type="scientific">Natribaculum luteum</name>
    <dbReference type="NCBI Taxonomy" id="1586232"/>
    <lineage>
        <taxon>Archaea</taxon>
        <taxon>Methanobacteriati</taxon>
        <taxon>Methanobacteriota</taxon>
        <taxon>Stenosarchaea group</taxon>
        <taxon>Halobacteria</taxon>
        <taxon>Halobacteriales</taxon>
        <taxon>Natrialbaceae</taxon>
        <taxon>Natribaculum</taxon>
    </lineage>
</organism>
<dbReference type="PRINTS" id="PR00371">
    <property type="entry name" value="FPNCR"/>
</dbReference>
<comment type="caution">
    <text evidence="11">The sequence shown here is derived from an EMBL/GenBank/DDBJ whole genome shotgun (WGS) entry which is preliminary data.</text>
</comment>
<dbReference type="Gene3D" id="3.40.50.80">
    <property type="entry name" value="Nucleotide-binding domain of ferredoxin-NADP reductase (FNR) module"/>
    <property type="match status" value="1"/>
</dbReference>
<keyword evidence="8" id="KW-0411">Iron-sulfur</keyword>
<dbReference type="SUPFAM" id="SSF63380">
    <property type="entry name" value="Riboflavin synthase domain-like"/>
    <property type="match status" value="1"/>
</dbReference>
<dbReference type="Pfam" id="PF00175">
    <property type="entry name" value="NAD_binding_1"/>
    <property type="match status" value="1"/>
</dbReference>
<reference evidence="11 12" key="1">
    <citation type="journal article" date="2014" name="Int. J. Syst. Evol. Microbiol.">
        <title>Complete genome sequence of Corynebacterium casei LMG S-19264T (=DSM 44701T), isolated from a smear-ripened cheese.</title>
        <authorList>
            <consortium name="US DOE Joint Genome Institute (JGI-PGF)"/>
            <person name="Walter F."/>
            <person name="Albersmeier A."/>
            <person name="Kalinowski J."/>
            <person name="Ruckert C."/>
        </authorList>
    </citation>
    <scope>NUCLEOTIDE SEQUENCE [LARGE SCALE GENOMIC DNA]</scope>
    <source>
        <strain evidence="11 12">IBRC-M 10912</strain>
    </source>
</reference>
<name>A0ABD5P0A2_9EURY</name>
<evidence type="ECO:0000256" key="4">
    <source>
        <dbReference type="ARBA" id="ARBA00022723"/>
    </source>
</evidence>
<dbReference type="InterPro" id="IPR001709">
    <property type="entry name" value="Flavoprot_Pyr_Nucl_cyt_Rdtase"/>
</dbReference>
<dbReference type="GO" id="GO:0016491">
    <property type="term" value="F:oxidoreductase activity"/>
    <property type="evidence" value="ECO:0007669"/>
    <property type="project" value="UniProtKB-KW"/>
</dbReference>
<dbReference type="PROSITE" id="PS51384">
    <property type="entry name" value="FAD_FR"/>
    <property type="match status" value="1"/>
</dbReference>
<keyword evidence="7" id="KW-0408">Iron</keyword>
<dbReference type="PANTHER" id="PTHR47354:SF6">
    <property type="entry name" value="NADH OXIDOREDUCTASE HCR"/>
    <property type="match status" value="1"/>
</dbReference>
<evidence type="ECO:0000256" key="2">
    <source>
        <dbReference type="ARBA" id="ARBA00022630"/>
    </source>
</evidence>
<keyword evidence="5" id="KW-0274">FAD</keyword>
<evidence type="ECO:0000256" key="7">
    <source>
        <dbReference type="ARBA" id="ARBA00023004"/>
    </source>
</evidence>
<comment type="cofactor">
    <cofactor evidence="1">
        <name>FAD</name>
        <dbReference type="ChEBI" id="CHEBI:57692"/>
    </cofactor>
</comment>
<dbReference type="InterPro" id="IPR017927">
    <property type="entry name" value="FAD-bd_FR_type"/>
</dbReference>
<feature type="region of interest" description="Disordered" evidence="9">
    <location>
        <begin position="216"/>
        <end position="241"/>
    </location>
</feature>
<dbReference type="RefSeq" id="WP_246975997.1">
    <property type="nucleotide sequence ID" value="NZ_CP095398.1"/>
</dbReference>
<dbReference type="InterPro" id="IPR008333">
    <property type="entry name" value="Cbr1-like_FAD-bd_dom"/>
</dbReference>
<dbReference type="InterPro" id="IPR039261">
    <property type="entry name" value="FNR_nucleotide-bd"/>
</dbReference>
<evidence type="ECO:0000259" key="10">
    <source>
        <dbReference type="PROSITE" id="PS51384"/>
    </source>
</evidence>
<dbReference type="CDD" id="cd06183">
    <property type="entry name" value="cyt_b5_reduct_like"/>
    <property type="match status" value="1"/>
</dbReference>
<feature type="compositionally biased region" description="Basic and acidic residues" evidence="9">
    <location>
        <begin position="216"/>
        <end position="227"/>
    </location>
</feature>
<dbReference type="Proteomes" id="UP001595821">
    <property type="component" value="Unassembled WGS sequence"/>
</dbReference>
<evidence type="ECO:0000256" key="1">
    <source>
        <dbReference type="ARBA" id="ARBA00001974"/>
    </source>
</evidence>
<dbReference type="GO" id="GO:0046872">
    <property type="term" value="F:metal ion binding"/>
    <property type="evidence" value="ECO:0007669"/>
    <property type="project" value="UniProtKB-KW"/>
</dbReference>
<dbReference type="PRINTS" id="PR00406">
    <property type="entry name" value="CYTB5RDTASE"/>
</dbReference>
<sequence>MTYTATLVDTYRLTPRVRGFRIRVPDHDLDYDPGQHTTVQFETDGKEVVRPYTPTTLPDTDEFALAIKRYDDGLASSYMHTRLPGDELTIGEFEGNLTLADPDRDVALLASGTGLTPLLAILRHYLRVGDGDAHLVFGEQTAESITHRSTLDELAVMHANCEVTYTLSDPDWDWLGRIGYVQEHLDELFDEFETRDFYVCGVPEMVVETTERLRDLGTPEERIHSEGWENDAVSDGDGDDE</sequence>
<dbReference type="GO" id="GO:0051537">
    <property type="term" value="F:2 iron, 2 sulfur cluster binding"/>
    <property type="evidence" value="ECO:0007669"/>
    <property type="project" value="UniProtKB-KW"/>
</dbReference>
<accession>A0ABD5P0A2</accession>
<feature type="domain" description="FAD-binding FR-type" evidence="10">
    <location>
        <begin position="1"/>
        <end position="100"/>
    </location>
</feature>
<keyword evidence="2" id="KW-0285">Flavoprotein</keyword>
<proteinExistence type="predicted"/>
<dbReference type="SUPFAM" id="SSF52343">
    <property type="entry name" value="Ferredoxin reductase-like, C-terminal NADP-linked domain"/>
    <property type="match status" value="1"/>
</dbReference>
<dbReference type="PANTHER" id="PTHR47354">
    <property type="entry name" value="NADH OXIDOREDUCTASE HCR"/>
    <property type="match status" value="1"/>
</dbReference>
<dbReference type="InterPro" id="IPR050415">
    <property type="entry name" value="MRET"/>
</dbReference>
<dbReference type="Pfam" id="PF00970">
    <property type="entry name" value="FAD_binding_6"/>
    <property type="match status" value="1"/>
</dbReference>
<evidence type="ECO:0000313" key="12">
    <source>
        <dbReference type="Proteomes" id="UP001595821"/>
    </source>
</evidence>
<dbReference type="AlphaFoldDB" id="A0ABD5P0A2"/>
<dbReference type="Gene3D" id="2.40.30.10">
    <property type="entry name" value="Translation factors"/>
    <property type="match status" value="1"/>
</dbReference>
<dbReference type="InterPro" id="IPR001433">
    <property type="entry name" value="OxRdtase_FAD/NAD-bd"/>
</dbReference>
<keyword evidence="3" id="KW-0001">2Fe-2S</keyword>
<evidence type="ECO:0000256" key="9">
    <source>
        <dbReference type="SAM" id="MobiDB-lite"/>
    </source>
</evidence>
<dbReference type="EMBL" id="JBHSDJ010000092">
    <property type="protein sequence ID" value="MFC4247720.1"/>
    <property type="molecule type" value="Genomic_DNA"/>
</dbReference>
<protein>
    <submittedName>
        <fullName evidence="11">Ferredoxin--NADP reductase</fullName>
    </submittedName>
</protein>
<keyword evidence="4" id="KW-0479">Metal-binding</keyword>
<dbReference type="InterPro" id="IPR017938">
    <property type="entry name" value="Riboflavin_synthase-like_b-brl"/>
</dbReference>
<gene>
    <name evidence="11" type="ORF">ACFOZ7_12220</name>
</gene>
<evidence type="ECO:0000256" key="3">
    <source>
        <dbReference type="ARBA" id="ARBA00022714"/>
    </source>
</evidence>
<evidence type="ECO:0000256" key="8">
    <source>
        <dbReference type="ARBA" id="ARBA00023014"/>
    </source>
</evidence>
<dbReference type="GeneID" id="71855905"/>
<keyword evidence="6" id="KW-0560">Oxidoreductase</keyword>
<feature type="compositionally biased region" description="Acidic residues" evidence="9">
    <location>
        <begin position="228"/>
        <end position="241"/>
    </location>
</feature>
<evidence type="ECO:0000313" key="11">
    <source>
        <dbReference type="EMBL" id="MFC4247720.1"/>
    </source>
</evidence>